<evidence type="ECO:0000313" key="2">
    <source>
        <dbReference type="Proteomes" id="UP000827344"/>
    </source>
</evidence>
<dbReference type="GeneID" id="80832481"/>
<dbReference type="Gene3D" id="3.40.50.300">
    <property type="entry name" value="P-loop containing nucleotide triphosphate hydrolases"/>
    <property type="match status" value="1"/>
</dbReference>
<organism evidence="1 2">
    <name type="scientific">Aeromonas phage PVN03</name>
    <dbReference type="NCBI Taxonomy" id="2822864"/>
    <lineage>
        <taxon>Viruses</taxon>
        <taxon>Duplodnaviria</taxon>
        <taxon>Heunggongvirae</taxon>
        <taxon>Uroviricota</taxon>
        <taxon>Caudoviricetes</taxon>
        <taxon>Chaseviridae</taxon>
        <taxon>Nefertitivirinae</taxon>
        <taxon>Phayathaivirus</taxon>
        <taxon>Phayathaivirus PVN03</taxon>
    </lineage>
</organism>
<dbReference type="RefSeq" id="YP_010845328.1">
    <property type="nucleotide sequence ID" value="NC_079188.1"/>
</dbReference>
<dbReference type="InterPro" id="IPR027417">
    <property type="entry name" value="P-loop_NTPase"/>
</dbReference>
<sequence>MKTPPTNMCVAFNGPPGIGKDTIAELLLKSAGNRVYRGTLATMIRKMAAEHYNMPEFPVVSADRVTKDKHYPGFPEGISTPRQALIFFSEKIIKPRHGADYFAERFAKELEPYPMSIMTDLGFDVEAHCLADRIDFNIIVQLHHPEFDFSGDSRGYVDIERDNVVTIRHLMRRGDPQYDANDINRKICLAFEDRYR</sequence>
<dbReference type="EMBL" id="MW380983">
    <property type="protein sequence ID" value="QTQ06828.1"/>
    <property type="molecule type" value="Genomic_DNA"/>
</dbReference>
<evidence type="ECO:0000313" key="1">
    <source>
        <dbReference type="EMBL" id="QTQ06828.1"/>
    </source>
</evidence>
<protein>
    <submittedName>
        <fullName evidence="1">Uncharacterized protein</fullName>
    </submittedName>
</protein>
<keyword evidence="2" id="KW-1185">Reference proteome</keyword>
<dbReference type="Proteomes" id="UP000827344">
    <property type="component" value="Segment"/>
</dbReference>
<dbReference type="KEGG" id="vg:80832481"/>
<reference evidence="1 2" key="1">
    <citation type="submission" date="2020-12" db="EMBL/GenBank/DDBJ databases">
        <title>Genomic analysis of Aeromonas hydrophila bacteriophages isolated in striped catfish farms in the Mekong Delta, Vietnam.</title>
        <authorList>
            <person name="Hoang H.A."/>
            <person name="Quang V.T."/>
            <person name="Phi N.L."/>
            <person name="Thi X.T."/>
            <person name="Nguyen N.H."/>
        </authorList>
    </citation>
    <scope>NUCLEOTIDE SEQUENCE [LARGE SCALE GENOMIC DNA]</scope>
</reference>
<name>A0AAE7UUI0_9CAUD</name>
<dbReference type="SUPFAM" id="SSF52540">
    <property type="entry name" value="P-loop containing nucleoside triphosphate hydrolases"/>
    <property type="match status" value="1"/>
</dbReference>
<proteinExistence type="predicted"/>
<accession>A0AAE7UUI0</accession>